<keyword evidence="10" id="KW-1185">Reference proteome</keyword>
<comment type="function">
    <text evidence="1 8">Assembles around the rod to form the L-ring and probably protects the motor/basal body from shearing forces during rotation.</text>
</comment>
<dbReference type="GO" id="GO:0005198">
    <property type="term" value="F:structural molecule activity"/>
    <property type="evidence" value="ECO:0007669"/>
    <property type="project" value="InterPro"/>
</dbReference>
<evidence type="ECO:0000256" key="1">
    <source>
        <dbReference type="ARBA" id="ARBA00002591"/>
    </source>
</evidence>
<comment type="similarity">
    <text evidence="8">Belongs to the FlgI family.</text>
</comment>
<evidence type="ECO:0000256" key="7">
    <source>
        <dbReference type="ARBA" id="ARBA00032344"/>
    </source>
</evidence>
<proteinExistence type="inferred from homology"/>
<accession>A0A286IDF4</accession>
<comment type="subunit">
    <text evidence="8">The basal body constitutes a major portion of the flagellar organelle and consists of four rings (L,P,S, and M) mounted on a central rod.</text>
</comment>
<dbReference type="Proteomes" id="UP000219465">
    <property type="component" value="Unassembled WGS sequence"/>
</dbReference>
<dbReference type="EMBL" id="OCPC01000004">
    <property type="protein sequence ID" value="SOE18173.1"/>
    <property type="molecule type" value="Genomic_DNA"/>
</dbReference>
<evidence type="ECO:0000256" key="8">
    <source>
        <dbReference type="HAMAP-Rule" id="MF_00416"/>
    </source>
</evidence>
<dbReference type="GO" id="GO:0009428">
    <property type="term" value="C:bacterial-type flagellum basal body, distal rod, P ring"/>
    <property type="evidence" value="ECO:0007669"/>
    <property type="project" value="InterPro"/>
</dbReference>
<evidence type="ECO:0000256" key="3">
    <source>
        <dbReference type="ARBA" id="ARBA00019515"/>
    </source>
</evidence>
<evidence type="ECO:0000256" key="5">
    <source>
        <dbReference type="ARBA" id="ARBA00022764"/>
    </source>
</evidence>
<keyword evidence="5" id="KW-0574">Periplasm</keyword>
<dbReference type="PRINTS" id="PR01010">
    <property type="entry name" value="FLGPRINGFLGI"/>
</dbReference>
<reference evidence="10" key="1">
    <citation type="submission" date="2017-08" db="EMBL/GenBank/DDBJ databases">
        <authorList>
            <person name="Varghese N."/>
            <person name="Submissions S."/>
        </authorList>
    </citation>
    <scope>NUCLEOTIDE SEQUENCE [LARGE SCALE GENOMIC DNA]</scope>
    <source>
        <strain evidence="10">KCTC 23107</strain>
    </source>
</reference>
<keyword evidence="9" id="KW-0969">Cilium</keyword>
<dbReference type="PANTHER" id="PTHR30381:SF0">
    <property type="entry name" value="FLAGELLAR P-RING PROTEIN"/>
    <property type="match status" value="1"/>
</dbReference>
<keyword evidence="4" id="KW-0732">Signal</keyword>
<dbReference type="HAMAP" id="MF_00416">
    <property type="entry name" value="FlgI"/>
    <property type="match status" value="1"/>
</dbReference>
<gene>
    <name evidence="8" type="primary">flgI</name>
    <name evidence="9" type="ORF">SAMN05877838_3091</name>
</gene>
<protein>
    <recommendedName>
        <fullName evidence="3 8">Flagellar P-ring protein</fullName>
    </recommendedName>
    <alternativeName>
        <fullName evidence="7 8">Basal body P-ring protein</fullName>
    </alternativeName>
</protein>
<dbReference type="NCBIfam" id="NF003676">
    <property type="entry name" value="PRK05303.1"/>
    <property type="match status" value="1"/>
</dbReference>
<name>A0A286IDF4_9HYPH</name>
<evidence type="ECO:0000256" key="4">
    <source>
        <dbReference type="ARBA" id="ARBA00022729"/>
    </source>
</evidence>
<keyword evidence="9" id="KW-0966">Cell projection</keyword>
<dbReference type="GO" id="GO:0030288">
    <property type="term" value="C:outer membrane-bounded periplasmic space"/>
    <property type="evidence" value="ECO:0007669"/>
    <property type="project" value="InterPro"/>
</dbReference>
<keyword evidence="9" id="KW-0282">Flagellum</keyword>
<evidence type="ECO:0000256" key="2">
    <source>
        <dbReference type="ARBA" id="ARBA00004117"/>
    </source>
</evidence>
<dbReference type="Pfam" id="PF02119">
    <property type="entry name" value="FlgI"/>
    <property type="match status" value="1"/>
</dbReference>
<comment type="subcellular location">
    <subcellularLocation>
        <location evidence="2 8">Bacterial flagellum basal body</location>
    </subcellularLocation>
</comment>
<evidence type="ECO:0000256" key="6">
    <source>
        <dbReference type="ARBA" id="ARBA00023143"/>
    </source>
</evidence>
<dbReference type="GO" id="GO:0071973">
    <property type="term" value="P:bacterial-type flagellum-dependent cell motility"/>
    <property type="evidence" value="ECO:0007669"/>
    <property type="project" value="InterPro"/>
</dbReference>
<sequence>MIRKLAKIAGIWAAMICLSGSEPGPAMGPGQGSVDAFASGAGMSFIRPAGASSRIKDIASLQAARDNQLIGYGLVVGLQGTGDGLRNSPFTEQSLRAMLQNLGISTEGGASRVNNVAAVIVTANLPPFASLGSRIDVSVSSLGDATSLRGGTLVMTSMSGADGQIYAVAQGPVIVSAFNAEGDAATLQQGTATAGRLPGGAIIEREIPASFKQVDGLVYQLRNPDFTTAVGMADVINAFAEARYGTAIAEARDSTTVAVRKPPRADLARLTAELEGLVVETDTPARVVVNERTGTIVIGNDVRVSKVAVSHGTLTVQINETPTVVQPLPFSDGVTAVEPLTDITAGVDGGQVAIIDGPDLRTLVAGLNSIGVKPDGIIAILQGIKSAGALHAELVLQ</sequence>
<dbReference type="AlphaFoldDB" id="A0A286IDF4"/>
<keyword evidence="6 8" id="KW-0975">Bacterial flagellum</keyword>
<evidence type="ECO:0000313" key="10">
    <source>
        <dbReference type="Proteomes" id="UP000219465"/>
    </source>
</evidence>
<organism evidence="9 10">
    <name type="scientific">Hoeflea halophila</name>
    <dbReference type="NCBI Taxonomy" id="714899"/>
    <lineage>
        <taxon>Bacteria</taxon>
        <taxon>Pseudomonadati</taxon>
        <taxon>Pseudomonadota</taxon>
        <taxon>Alphaproteobacteria</taxon>
        <taxon>Hyphomicrobiales</taxon>
        <taxon>Rhizobiaceae</taxon>
        <taxon>Hoeflea</taxon>
    </lineage>
</organism>
<dbReference type="InterPro" id="IPR001782">
    <property type="entry name" value="Flag_FlgI"/>
</dbReference>
<evidence type="ECO:0000313" key="9">
    <source>
        <dbReference type="EMBL" id="SOE18173.1"/>
    </source>
</evidence>
<dbReference type="PANTHER" id="PTHR30381">
    <property type="entry name" value="FLAGELLAR P-RING PERIPLASMIC PROTEIN FLGI"/>
    <property type="match status" value="1"/>
</dbReference>